<sequence length="133" mass="14189">MGALPTPVPSGLTEPFWAAAARGVLALQRCARCRRFVHFPEYRCPFCHGTRLAFEEVDPRGVVAAVTVVHRALLPGAEPPYALAWAELAVQSGLRFFAAVESGGARVAVGDPVEVGFRPLPDSGMLPVLRAVP</sequence>
<dbReference type="InterPro" id="IPR002878">
    <property type="entry name" value="ChsH2_C"/>
</dbReference>
<dbReference type="RefSeq" id="WP_379567592.1">
    <property type="nucleotide sequence ID" value="NZ_JBHSQK010000047.1"/>
</dbReference>
<feature type="domain" description="ChsH2 rubredoxin-like zinc ribbon" evidence="2">
    <location>
        <begin position="17"/>
        <end position="52"/>
    </location>
</feature>
<evidence type="ECO:0000313" key="3">
    <source>
        <dbReference type="EMBL" id="MFC5950459.1"/>
    </source>
</evidence>
<dbReference type="Proteomes" id="UP001596119">
    <property type="component" value="Unassembled WGS sequence"/>
</dbReference>
<reference evidence="4" key="1">
    <citation type="journal article" date="2019" name="Int. J. Syst. Evol. Microbiol.">
        <title>The Global Catalogue of Microorganisms (GCM) 10K type strain sequencing project: providing services to taxonomists for standard genome sequencing and annotation.</title>
        <authorList>
            <consortium name="The Broad Institute Genomics Platform"/>
            <consortium name="The Broad Institute Genome Sequencing Center for Infectious Disease"/>
            <person name="Wu L."/>
            <person name="Ma J."/>
        </authorList>
    </citation>
    <scope>NUCLEOTIDE SEQUENCE [LARGE SCALE GENOMIC DNA]</scope>
    <source>
        <strain evidence="4">CGMCC 4.7397</strain>
    </source>
</reference>
<gene>
    <name evidence="3" type="ORF">ACFQH9_19500</name>
</gene>
<dbReference type="SUPFAM" id="SSF50249">
    <property type="entry name" value="Nucleic acid-binding proteins"/>
    <property type="match status" value="1"/>
</dbReference>
<dbReference type="InterPro" id="IPR052513">
    <property type="entry name" value="Thioester_dehydratase-like"/>
</dbReference>
<dbReference type="InterPro" id="IPR012340">
    <property type="entry name" value="NA-bd_OB-fold"/>
</dbReference>
<protein>
    <submittedName>
        <fullName evidence="3">Zn-ribbon domain-containing OB-fold protein</fullName>
    </submittedName>
</protein>
<dbReference type="Pfam" id="PF01796">
    <property type="entry name" value="OB_ChsH2_C"/>
    <property type="match status" value="1"/>
</dbReference>
<dbReference type="PANTHER" id="PTHR34075">
    <property type="entry name" value="BLR3430 PROTEIN"/>
    <property type="match status" value="1"/>
</dbReference>
<evidence type="ECO:0000313" key="4">
    <source>
        <dbReference type="Proteomes" id="UP001596119"/>
    </source>
</evidence>
<accession>A0ABW1IDP1</accession>
<dbReference type="Pfam" id="PF12172">
    <property type="entry name" value="zf-ChsH2"/>
    <property type="match status" value="1"/>
</dbReference>
<comment type="caution">
    <text evidence="3">The sequence shown here is derived from an EMBL/GenBank/DDBJ whole genome shotgun (WGS) entry which is preliminary data.</text>
</comment>
<name>A0ABW1IDP1_9PSEU</name>
<feature type="domain" description="ChsH2 C-terminal OB-fold" evidence="1">
    <location>
        <begin position="56"/>
        <end position="118"/>
    </location>
</feature>
<dbReference type="InterPro" id="IPR022002">
    <property type="entry name" value="ChsH2_Znr"/>
</dbReference>
<evidence type="ECO:0000259" key="2">
    <source>
        <dbReference type="Pfam" id="PF12172"/>
    </source>
</evidence>
<keyword evidence="4" id="KW-1185">Reference proteome</keyword>
<dbReference type="PANTHER" id="PTHR34075:SF5">
    <property type="entry name" value="BLR3430 PROTEIN"/>
    <property type="match status" value="1"/>
</dbReference>
<organism evidence="3 4">
    <name type="scientific">Pseudonocardia lutea</name>
    <dbReference type="NCBI Taxonomy" id="2172015"/>
    <lineage>
        <taxon>Bacteria</taxon>
        <taxon>Bacillati</taxon>
        <taxon>Actinomycetota</taxon>
        <taxon>Actinomycetes</taxon>
        <taxon>Pseudonocardiales</taxon>
        <taxon>Pseudonocardiaceae</taxon>
        <taxon>Pseudonocardia</taxon>
    </lineage>
</organism>
<proteinExistence type="predicted"/>
<dbReference type="EMBL" id="JBHSQK010000047">
    <property type="protein sequence ID" value="MFC5950459.1"/>
    <property type="molecule type" value="Genomic_DNA"/>
</dbReference>
<evidence type="ECO:0000259" key="1">
    <source>
        <dbReference type="Pfam" id="PF01796"/>
    </source>
</evidence>